<name>A0A1V4DK00_9ENTE</name>
<evidence type="ECO:0000313" key="3">
    <source>
        <dbReference type="Proteomes" id="UP000189970"/>
    </source>
</evidence>
<keyword evidence="1" id="KW-0472">Membrane</keyword>
<gene>
    <name evidence="2" type="ORF">BW731_11790</name>
</gene>
<keyword evidence="1" id="KW-1133">Transmembrane helix</keyword>
<keyword evidence="1" id="KW-0812">Transmembrane</keyword>
<protein>
    <submittedName>
        <fullName evidence="2">Uncharacterized protein</fullName>
    </submittedName>
</protein>
<feature type="transmembrane region" description="Helical" evidence="1">
    <location>
        <begin position="34"/>
        <end position="54"/>
    </location>
</feature>
<organism evidence="2 3">
    <name type="scientific">Vagococcus martis</name>
    <dbReference type="NCBI Taxonomy" id="1768210"/>
    <lineage>
        <taxon>Bacteria</taxon>
        <taxon>Bacillati</taxon>
        <taxon>Bacillota</taxon>
        <taxon>Bacilli</taxon>
        <taxon>Lactobacillales</taxon>
        <taxon>Enterococcaceae</taxon>
        <taxon>Vagococcus</taxon>
    </lineage>
</organism>
<evidence type="ECO:0000313" key="2">
    <source>
        <dbReference type="EMBL" id="OPF88803.1"/>
    </source>
</evidence>
<sequence>MKKSVYFILQLIVGGTLALTFFKQSLNVHPDKFNYQLILYLAGMFLILISLLLITKQLANVIIKKNKSSYSSTLCFFLLGVIMMGLTFNGMIHVERLNFLIEPYFILFEFGFFVFLISGCRLVIQFISSFAKR</sequence>
<dbReference type="Proteomes" id="UP000189970">
    <property type="component" value="Unassembled WGS sequence"/>
</dbReference>
<dbReference type="RefSeq" id="WP_079348402.1">
    <property type="nucleotide sequence ID" value="NZ_MVAB01000001.1"/>
</dbReference>
<comment type="caution">
    <text evidence="2">The sequence shown here is derived from an EMBL/GenBank/DDBJ whole genome shotgun (WGS) entry which is preliminary data.</text>
</comment>
<dbReference type="EMBL" id="MVAB01000001">
    <property type="protein sequence ID" value="OPF88803.1"/>
    <property type="molecule type" value="Genomic_DNA"/>
</dbReference>
<dbReference type="AlphaFoldDB" id="A0A1V4DK00"/>
<feature type="transmembrane region" description="Helical" evidence="1">
    <location>
        <begin position="74"/>
        <end position="92"/>
    </location>
</feature>
<accession>A0A1V4DK00</accession>
<evidence type="ECO:0000256" key="1">
    <source>
        <dbReference type="SAM" id="Phobius"/>
    </source>
</evidence>
<proteinExistence type="predicted"/>
<reference evidence="2 3" key="1">
    <citation type="submission" date="2017-02" db="EMBL/GenBank/DDBJ databases">
        <title>Vagococcus cremeus sp. nov., isolated from the small intestine of a marten, Martes flavigula.</title>
        <authorList>
            <person name="Tak E.J."/>
            <person name="Bae J.-W."/>
        </authorList>
    </citation>
    <scope>NUCLEOTIDE SEQUENCE [LARGE SCALE GENOMIC DNA]</scope>
    <source>
        <strain evidence="2 3">D7T301</strain>
    </source>
</reference>
<keyword evidence="3" id="KW-1185">Reference proteome</keyword>
<feature type="transmembrane region" description="Helical" evidence="1">
    <location>
        <begin position="104"/>
        <end position="124"/>
    </location>
</feature>